<feature type="compositionally biased region" description="Polar residues" evidence="1">
    <location>
        <begin position="1"/>
        <end position="14"/>
    </location>
</feature>
<evidence type="ECO:0000256" key="1">
    <source>
        <dbReference type="SAM" id="MobiDB-lite"/>
    </source>
</evidence>
<evidence type="ECO:0000313" key="3">
    <source>
        <dbReference type="Proteomes" id="UP001365542"/>
    </source>
</evidence>
<comment type="caution">
    <text evidence="2">The sequence shown here is derived from an EMBL/GenBank/DDBJ whole genome shotgun (WGS) entry which is preliminary data.</text>
</comment>
<reference evidence="2 3" key="1">
    <citation type="submission" date="2019-10" db="EMBL/GenBank/DDBJ databases">
        <authorList>
            <person name="Palmer J.M."/>
        </authorList>
    </citation>
    <scope>NUCLEOTIDE SEQUENCE [LARGE SCALE GENOMIC DNA]</scope>
    <source>
        <strain evidence="2 3">TWF694</strain>
    </source>
</reference>
<accession>A0AAV9WXU5</accession>
<feature type="region of interest" description="Disordered" evidence="1">
    <location>
        <begin position="1"/>
        <end position="56"/>
    </location>
</feature>
<dbReference type="Proteomes" id="UP001365542">
    <property type="component" value="Unassembled WGS sequence"/>
</dbReference>
<proteinExistence type="predicted"/>
<sequence length="413" mass="46089">MDNNKTQTTNNASDRGSAIRRWSPSASGGLDESSRQRPSVYPPIIPSASTEQLPTLSTRRREIGEIDESSHSIFAERATDTQQILTKTRKLSGYNGISIPEYMENLEIVSIGSALVMMRKTKEQTSNEKTDFGRLLEASRPVSETSRSSASAQAINTGLGIRTELSGPSTRITELAPMKAEFSRQLKRGDLPGLKNAINTVFQAAVHLDRISELDESQRAHRLCISGYMKEHEKTLINCVKYLEGEDGEPSRHTCCCTSHRVRMVLEAYYLYFLGERNGGETKALLGLYHELVESLVHAEKVVGQFHKEGGLQYFTGGLFSGSMASAEASGRPFLGYTTDRMELRMKLDRLYRILNRRVGILKIEKSSALDLLHACQRLETAQREKQACCTCNWGDWVGAYLAEFSDSNYPPL</sequence>
<dbReference type="EMBL" id="JAVHJO010000014">
    <property type="protein sequence ID" value="KAK6529117.1"/>
    <property type="molecule type" value="Genomic_DNA"/>
</dbReference>
<evidence type="ECO:0000313" key="2">
    <source>
        <dbReference type="EMBL" id="KAK6529117.1"/>
    </source>
</evidence>
<feature type="compositionally biased region" description="Polar residues" evidence="1">
    <location>
        <begin position="47"/>
        <end position="56"/>
    </location>
</feature>
<organism evidence="2 3">
    <name type="scientific">Orbilia ellipsospora</name>
    <dbReference type="NCBI Taxonomy" id="2528407"/>
    <lineage>
        <taxon>Eukaryota</taxon>
        <taxon>Fungi</taxon>
        <taxon>Dikarya</taxon>
        <taxon>Ascomycota</taxon>
        <taxon>Pezizomycotina</taxon>
        <taxon>Orbiliomycetes</taxon>
        <taxon>Orbiliales</taxon>
        <taxon>Orbiliaceae</taxon>
        <taxon>Orbilia</taxon>
    </lineage>
</organism>
<name>A0AAV9WXU5_9PEZI</name>
<gene>
    <name evidence="2" type="ORF">TWF694_004332</name>
</gene>
<keyword evidence="3" id="KW-1185">Reference proteome</keyword>
<protein>
    <submittedName>
        <fullName evidence="2">Uncharacterized protein</fullName>
    </submittedName>
</protein>
<dbReference type="AlphaFoldDB" id="A0AAV9WXU5"/>